<evidence type="ECO:0000256" key="1">
    <source>
        <dbReference type="ARBA" id="ARBA00004141"/>
    </source>
</evidence>
<dbReference type="Pfam" id="PF06271">
    <property type="entry name" value="RDD"/>
    <property type="match status" value="1"/>
</dbReference>
<evidence type="ECO:0000256" key="2">
    <source>
        <dbReference type="ARBA" id="ARBA00022692"/>
    </source>
</evidence>
<organism evidence="7 8">
    <name type="scientific">Sphingobacterium alkalisoli</name>
    <dbReference type="NCBI Taxonomy" id="1874115"/>
    <lineage>
        <taxon>Bacteria</taxon>
        <taxon>Pseudomonadati</taxon>
        <taxon>Bacteroidota</taxon>
        <taxon>Sphingobacteriia</taxon>
        <taxon>Sphingobacteriales</taxon>
        <taxon>Sphingobacteriaceae</taxon>
        <taxon>Sphingobacterium</taxon>
    </lineage>
</organism>
<sequence>MNKLYINTPQNVKFEYKLASLGARVLAFAIDYGIIMTYFIFTFLLLAFSGFLDRKDNWLIMGMVSFASLPAIFYTLILETAMEGQTIGKRLMKIKVVKIDGTRATFYQYFIRWISNTVDVFLSMGGLGILSIILTKNSQRLGDLAADTTVINVKEDLKLKMTLFEEITAEHQVTYPEVVGLTDQDVNQIKEIFEVAKSRKNYGIVVALATRVEILLGIKSQFAPEDFIPLIIQDHYYLYRDK</sequence>
<keyword evidence="4 5" id="KW-0472">Membrane</keyword>
<dbReference type="Proteomes" id="UP000309872">
    <property type="component" value="Unassembled WGS sequence"/>
</dbReference>
<reference evidence="7 8" key="1">
    <citation type="submission" date="2019-04" db="EMBL/GenBank/DDBJ databases">
        <title>Sphingobacterium olei sp. nov., isolated from oil-contaminated soil.</title>
        <authorList>
            <person name="Liu B."/>
        </authorList>
    </citation>
    <scope>NUCLEOTIDE SEQUENCE [LARGE SCALE GENOMIC DNA]</scope>
    <source>
        <strain evidence="7 8">Y3L14</strain>
    </source>
</reference>
<evidence type="ECO:0000313" key="7">
    <source>
        <dbReference type="EMBL" id="TJY61297.1"/>
    </source>
</evidence>
<dbReference type="EMBL" id="SUKA01000010">
    <property type="protein sequence ID" value="TJY61297.1"/>
    <property type="molecule type" value="Genomic_DNA"/>
</dbReference>
<evidence type="ECO:0000256" key="5">
    <source>
        <dbReference type="SAM" id="Phobius"/>
    </source>
</evidence>
<accession>A0A4U0GR41</accession>
<dbReference type="PANTHER" id="PTHR38480">
    <property type="entry name" value="SLR0254 PROTEIN"/>
    <property type="match status" value="1"/>
</dbReference>
<feature type="domain" description="RDD" evidence="6">
    <location>
        <begin position="18"/>
        <end position="146"/>
    </location>
</feature>
<protein>
    <submittedName>
        <fullName evidence="7">RDD family protein</fullName>
    </submittedName>
</protein>
<feature type="transmembrane region" description="Helical" evidence="5">
    <location>
        <begin position="113"/>
        <end position="134"/>
    </location>
</feature>
<dbReference type="RefSeq" id="WP_136822934.1">
    <property type="nucleotide sequence ID" value="NZ_BMJX01000010.1"/>
</dbReference>
<feature type="transmembrane region" description="Helical" evidence="5">
    <location>
        <begin position="25"/>
        <end position="46"/>
    </location>
</feature>
<comment type="subcellular location">
    <subcellularLocation>
        <location evidence="1">Membrane</location>
        <topology evidence="1">Multi-pass membrane protein</topology>
    </subcellularLocation>
</comment>
<gene>
    <name evidence="7" type="ORF">FAZ19_22015</name>
</gene>
<evidence type="ECO:0000256" key="3">
    <source>
        <dbReference type="ARBA" id="ARBA00022989"/>
    </source>
</evidence>
<keyword evidence="2 5" id="KW-0812">Transmembrane</keyword>
<dbReference type="AlphaFoldDB" id="A0A4U0GR41"/>
<dbReference type="InterPro" id="IPR010432">
    <property type="entry name" value="RDD"/>
</dbReference>
<evidence type="ECO:0000256" key="4">
    <source>
        <dbReference type="ARBA" id="ARBA00023136"/>
    </source>
</evidence>
<dbReference type="OrthoDB" id="9814143at2"/>
<evidence type="ECO:0000259" key="6">
    <source>
        <dbReference type="Pfam" id="PF06271"/>
    </source>
</evidence>
<proteinExistence type="predicted"/>
<keyword evidence="8" id="KW-1185">Reference proteome</keyword>
<comment type="caution">
    <text evidence="7">The sequence shown here is derived from an EMBL/GenBank/DDBJ whole genome shotgun (WGS) entry which is preliminary data.</text>
</comment>
<name>A0A4U0GR41_9SPHI</name>
<evidence type="ECO:0000313" key="8">
    <source>
        <dbReference type="Proteomes" id="UP000309872"/>
    </source>
</evidence>
<dbReference type="GO" id="GO:0016020">
    <property type="term" value="C:membrane"/>
    <property type="evidence" value="ECO:0007669"/>
    <property type="project" value="UniProtKB-SubCell"/>
</dbReference>
<dbReference type="PANTHER" id="PTHR38480:SF1">
    <property type="entry name" value="SLR0254 PROTEIN"/>
    <property type="match status" value="1"/>
</dbReference>
<keyword evidence="3 5" id="KW-1133">Transmembrane helix</keyword>
<feature type="transmembrane region" description="Helical" evidence="5">
    <location>
        <begin position="58"/>
        <end position="77"/>
    </location>
</feature>